<evidence type="ECO:0000313" key="3">
    <source>
        <dbReference type="Proteomes" id="UP000490939"/>
    </source>
</evidence>
<keyword evidence="1" id="KW-1133">Transmembrane helix</keyword>
<reference evidence="2 3" key="1">
    <citation type="submission" date="2019-07" db="EMBL/GenBank/DDBJ databases">
        <title>Venturia inaequalis Genome Resource.</title>
        <authorList>
            <person name="Lichtner F.J."/>
        </authorList>
    </citation>
    <scope>NUCLEOTIDE SEQUENCE [LARGE SCALE GENOMIC DNA]</scope>
    <source>
        <strain evidence="2 3">DMI_063113</strain>
    </source>
</reference>
<dbReference type="EMBL" id="WNWR01000274">
    <property type="protein sequence ID" value="KAE9985599.1"/>
    <property type="molecule type" value="Genomic_DNA"/>
</dbReference>
<dbReference type="AlphaFoldDB" id="A0A8H3Z526"/>
<dbReference type="PANTHER" id="PTHR37490:SF1">
    <property type="entry name" value="GLYCOSYLTRANSFERASE 2-LIKE DOMAIN-CONTAINING PROTEIN"/>
    <property type="match status" value="1"/>
</dbReference>
<name>A0A8H3Z526_VENIN</name>
<feature type="transmembrane region" description="Helical" evidence="1">
    <location>
        <begin position="139"/>
        <end position="159"/>
    </location>
</feature>
<keyword evidence="1" id="KW-0812">Transmembrane</keyword>
<dbReference type="PANTHER" id="PTHR37490">
    <property type="entry name" value="EXPRESSED PROTEIN"/>
    <property type="match status" value="1"/>
</dbReference>
<feature type="transmembrane region" description="Helical" evidence="1">
    <location>
        <begin position="204"/>
        <end position="226"/>
    </location>
</feature>
<dbReference type="Proteomes" id="UP000490939">
    <property type="component" value="Unassembled WGS sequence"/>
</dbReference>
<keyword evidence="1" id="KW-0472">Membrane</keyword>
<evidence type="ECO:0000313" key="2">
    <source>
        <dbReference type="EMBL" id="KAE9985599.1"/>
    </source>
</evidence>
<feature type="transmembrane region" description="Helical" evidence="1">
    <location>
        <begin position="18"/>
        <end position="36"/>
    </location>
</feature>
<protein>
    <submittedName>
        <fullName evidence="2">Uncharacterized protein</fullName>
    </submittedName>
</protein>
<accession>A0A8H3Z526</accession>
<comment type="caution">
    <text evidence="2">The sequence shown here is derived from an EMBL/GenBank/DDBJ whole genome shotgun (WGS) entry which is preliminary data.</text>
</comment>
<feature type="transmembrane region" description="Helical" evidence="1">
    <location>
        <begin position="109"/>
        <end position="127"/>
    </location>
</feature>
<dbReference type="InterPro" id="IPR021838">
    <property type="entry name" value="DUF3431"/>
</dbReference>
<organism evidence="2 3">
    <name type="scientific">Venturia inaequalis</name>
    <name type="common">Apple scab fungus</name>
    <dbReference type="NCBI Taxonomy" id="5025"/>
    <lineage>
        <taxon>Eukaryota</taxon>
        <taxon>Fungi</taxon>
        <taxon>Dikarya</taxon>
        <taxon>Ascomycota</taxon>
        <taxon>Pezizomycotina</taxon>
        <taxon>Dothideomycetes</taxon>
        <taxon>Pleosporomycetidae</taxon>
        <taxon>Venturiales</taxon>
        <taxon>Venturiaceae</taxon>
        <taxon>Venturia</taxon>
    </lineage>
</organism>
<feature type="transmembrane region" description="Helical" evidence="1">
    <location>
        <begin position="269"/>
        <end position="288"/>
    </location>
</feature>
<sequence length="667" mass="74323">MITTGSILQVDRGCYHPLHLLLLQLAPIFLFTFRRSQTPGASCKTRPPLVAAPSKTLWISLVALALSLPLFAQAIVHLNHVATLAMLMSLILLAENIFAQILTSRARRIERICGIIAISFALFVVLFDEYKLTVNGLLFGLFALGLAAIGKTLFLSTLWTDGSQDNVPGKLSWNTAVRIMVSVAFVATMAWATMIENTLSAVESFYKIGPLHIVLNLALVFGCLNLESIAIRRLQQQSSIYSSVTPTLFGFAGLSSSYRFWSTRRSYSSCWQIAVFVSIFVLSFVRGWDSPAPFNMGEKAGAEDFGIDGLGHAYLRVRPTSDVEARSAESHLDEPENIQQSTSILERSLARGCKAWSESTFSGASYMAWAFGIWCIFSYLNFSLDTQASIQSRHIPTLDLAYQPEIDLDIVLNMYDENPTSTASMISEIRSLPNIANKTTRVLIYYKGEEQDDGRLEALKQQTGATELIKLPNIGREGEAYLNHIITRHDDLARHTLFLQAHVHNAWELKRRIKHYFVPRTGVLNLGFSEACDCDDCWDRHGWHDDISKVYQSVYSGTCSSALLSNKGQFIVSSERIRGLDGNIYNGLREALVDPTSWAHQEPYLRGRKDSMSAPRFGYTLERMWWILFQCSEMGIVNTCPTLLSGTRSGGELADCQCLDGAPAEVL</sequence>
<feature type="transmembrane region" description="Helical" evidence="1">
    <location>
        <begin position="171"/>
        <end position="192"/>
    </location>
</feature>
<evidence type="ECO:0000256" key="1">
    <source>
        <dbReference type="SAM" id="Phobius"/>
    </source>
</evidence>
<feature type="transmembrane region" description="Helical" evidence="1">
    <location>
        <begin position="57"/>
        <end position="76"/>
    </location>
</feature>
<gene>
    <name evidence="2" type="ORF">EG327_004643</name>
</gene>
<feature type="transmembrane region" description="Helical" evidence="1">
    <location>
        <begin position="82"/>
        <end position="102"/>
    </location>
</feature>
<proteinExistence type="predicted"/>
<keyword evidence="3" id="KW-1185">Reference proteome</keyword>
<dbReference type="Pfam" id="PF11913">
    <property type="entry name" value="DUF3431"/>
    <property type="match status" value="1"/>
</dbReference>